<reference evidence="4 5" key="1">
    <citation type="journal article" date="2012" name="Genome Biol.">
        <title>Genome and low-iron response of an oceanic diatom adapted to chronic iron limitation.</title>
        <authorList>
            <person name="Lommer M."/>
            <person name="Specht M."/>
            <person name="Roy A.S."/>
            <person name="Kraemer L."/>
            <person name="Andreson R."/>
            <person name="Gutowska M.A."/>
            <person name="Wolf J."/>
            <person name="Bergner S.V."/>
            <person name="Schilhabel M.B."/>
            <person name="Klostermeier U.C."/>
            <person name="Beiko R.G."/>
            <person name="Rosenstiel P."/>
            <person name="Hippler M."/>
            <person name="Laroche J."/>
        </authorList>
    </citation>
    <scope>NUCLEOTIDE SEQUENCE [LARGE SCALE GENOMIC DNA]</scope>
    <source>
        <strain evidence="4 5">CCMP1005</strain>
    </source>
</reference>
<feature type="domain" description="C2" evidence="3">
    <location>
        <begin position="1"/>
        <end position="112"/>
    </location>
</feature>
<gene>
    <name evidence="4" type="ORF">THAOC_10835</name>
</gene>
<dbReference type="eggNOG" id="KOG1012">
    <property type="taxonomic scope" value="Eukaryota"/>
</dbReference>
<dbReference type="PANTHER" id="PTHR45911">
    <property type="entry name" value="C2 DOMAIN-CONTAINING PROTEIN"/>
    <property type="match status" value="1"/>
</dbReference>
<dbReference type="SUPFAM" id="SSF49562">
    <property type="entry name" value="C2 domain (Calcium/lipid-binding domain, CaLB)"/>
    <property type="match status" value="1"/>
</dbReference>
<comment type="caution">
    <text evidence="4">The sequence shown here is derived from an EMBL/GenBank/DDBJ whole genome shotgun (WGS) entry which is preliminary data.</text>
</comment>
<dbReference type="OrthoDB" id="40528at2759"/>
<keyword evidence="2" id="KW-0106">Calcium</keyword>
<proteinExistence type="predicted"/>
<protein>
    <recommendedName>
        <fullName evidence="3">C2 domain-containing protein</fullName>
    </recommendedName>
</protein>
<dbReference type="PROSITE" id="PS50004">
    <property type="entry name" value="C2"/>
    <property type="match status" value="1"/>
</dbReference>
<dbReference type="GO" id="GO:0016020">
    <property type="term" value="C:membrane"/>
    <property type="evidence" value="ECO:0007669"/>
    <property type="project" value="TreeGrafter"/>
</dbReference>
<dbReference type="Pfam" id="PF00168">
    <property type="entry name" value="C2"/>
    <property type="match status" value="1"/>
</dbReference>
<dbReference type="PANTHER" id="PTHR45911:SF4">
    <property type="entry name" value="MULTIPLE C2 AND TRANSMEMBRANE DOMAIN-CONTAINING PROTEIN"/>
    <property type="match status" value="1"/>
</dbReference>
<keyword evidence="5" id="KW-1185">Reference proteome</keyword>
<dbReference type="CDD" id="cd00030">
    <property type="entry name" value="C2"/>
    <property type="match status" value="1"/>
</dbReference>
<dbReference type="EMBL" id="AGNL01012176">
    <property type="protein sequence ID" value="EJK68033.1"/>
    <property type="molecule type" value="Genomic_DNA"/>
</dbReference>
<evidence type="ECO:0000256" key="1">
    <source>
        <dbReference type="ARBA" id="ARBA00022723"/>
    </source>
</evidence>
<accession>K0SNY1</accession>
<dbReference type="InterPro" id="IPR035892">
    <property type="entry name" value="C2_domain_sf"/>
</dbReference>
<evidence type="ECO:0000259" key="3">
    <source>
        <dbReference type="PROSITE" id="PS50004"/>
    </source>
</evidence>
<name>K0SNY1_THAOC</name>
<dbReference type="SMART" id="SM00239">
    <property type="entry name" value="C2"/>
    <property type="match status" value="1"/>
</dbReference>
<evidence type="ECO:0000256" key="2">
    <source>
        <dbReference type="ARBA" id="ARBA00022837"/>
    </source>
</evidence>
<dbReference type="InterPro" id="IPR000008">
    <property type="entry name" value="C2_dom"/>
</dbReference>
<keyword evidence="1" id="KW-0479">Metal-binding</keyword>
<evidence type="ECO:0000313" key="4">
    <source>
        <dbReference type="EMBL" id="EJK68033.1"/>
    </source>
</evidence>
<dbReference type="AlphaFoldDB" id="K0SNY1"/>
<organism evidence="4 5">
    <name type="scientific">Thalassiosira oceanica</name>
    <name type="common">Marine diatom</name>
    <dbReference type="NCBI Taxonomy" id="159749"/>
    <lineage>
        <taxon>Eukaryota</taxon>
        <taxon>Sar</taxon>
        <taxon>Stramenopiles</taxon>
        <taxon>Ochrophyta</taxon>
        <taxon>Bacillariophyta</taxon>
        <taxon>Coscinodiscophyceae</taxon>
        <taxon>Thalassiosirophycidae</taxon>
        <taxon>Thalassiosirales</taxon>
        <taxon>Thalassiosiraceae</taxon>
        <taxon>Thalassiosira</taxon>
    </lineage>
</organism>
<dbReference type="Proteomes" id="UP000266841">
    <property type="component" value="Unassembled WGS sequence"/>
</dbReference>
<evidence type="ECO:0000313" key="5">
    <source>
        <dbReference type="Proteomes" id="UP000266841"/>
    </source>
</evidence>
<dbReference type="GO" id="GO:0005509">
    <property type="term" value="F:calcium ion binding"/>
    <property type="evidence" value="ECO:0007669"/>
    <property type="project" value="TreeGrafter"/>
</dbReference>
<sequence length="133" mass="15397">MGILTIHLDRATNLKDEDHIGKSDPYFIFECEKDNFGPFDKTYGMQRSSVKQGDLNPVYNETFHFTVPDLDNAVLKIKVMDDDLLTKDDKMGKARIKLEKLGLSETPVHIEEKVYNRIFRKDGYVHLNLSYTP</sequence>
<dbReference type="Gene3D" id="2.60.40.150">
    <property type="entry name" value="C2 domain"/>
    <property type="match status" value="1"/>
</dbReference>